<dbReference type="EMBL" id="LSYS01003456">
    <property type="protein sequence ID" value="OPJ82705.1"/>
    <property type="molecule type" value="Genomic_DNA"/>
</dbReference>
<sequence>MATQGMTWENSMGNSGCEFLELAQRAESTLLFSTGVVPWVTAGLGQLESIFLPGKRGFAELVSSENGGADQRSTFNSIRKRDLWKAKLRKQYLGFKFPEDITVSTTEHVDFWSSQLILQVMVCTTLALRFVVKEERPPA</sequence>
<gene>
    <name evidence="1" type="ORF">AV530_004829</name>
</gene>
<reference evidence="1 2" key="1">
    <citation type="submission" date="2016-02" db="EMBL/GenBank/DDBJ databases">
        <title>Band-tailed pigeon sequencing and assembly.</title>
        <authorList>
            <person name="Soares A.E."/>
            <person name="Novak B.J."/>
            <person name="Rice E.S."/>
            <person name="O'Connell B."/>
            <person name="Chang D."/>
            <person name="Weber S."/>
            <person name="Shapiro B."/>
        </authorList>
    </citation>
    <scope>NUCLEOTIDE SEQUENCE [LARGE SCALE GENOMIC DNA]</scope>
    <source>
        <strain evidence="1">BTP2013</strain>
        <tissue evidence="1">Blood</tissue>
    </source>
</reference>
<keyword evidence="2" id="KW-1185">Reference proteome</keyword>
<name>A0A1V4KE89_PATFA</name>
<accession>A0A1V4KE89</accession>
<evidence type="ECO:0000313" key="2">
    <source>
        <dbReference type="Proteomes" id="UP000190648"/>
    </source>
</evidence>
<organism evidence="1 2">
    <name type="scientific">Patagioenas fasciata monilis</name>
    <dbReference type="NCBI Taxonomy" id="372326"/>
    <lineage>
        <taxon>Eukaryota</taxon>
        <taxon>Metazoa</taxon>
        <taxon>Chordata</taxon>
        <taxon>Craniata</taxon>
        <taxon>Vertebrata</taxon>
        <taxon>Euteleostomi</taxon>
        <taxon>Archelosauria</taxon>
        <taxon>Archosauria</taxon>
        <taxon>Dinosauria</taxon>
        <taxon>Saurischia</taxon>
        <taxon>Theropoda</taxon>
        <taxon>Coelurosauria</taxon>
        <taxon>Aves</taxon>
        <taxon>Neognathae</taxon>
        <taxon>Neoaves</taxon>
        <taxon>Columbimorphae</taxon>
        <taxon>Columbiformes</taxon>
        <taxon>Columbidae</taxon>
        <taxon>Patagioenas</taxon>
    </lineage>
</organism>
<protein>
    <submittedName>
        <fullName evidence="1">Uncharacterized protein</fullName>
    </submittedName>
</protein>
<dbReference type="AlphaFoldDB" id="A0A1V4KE89"/>
<evidence type="ECO:0000313" key="1">
    <source>
        <dbReference type="EMBL" id="OPJ82705.1"/>
    </source>
</evidence>
<dbReference type="Proteomes" id="UP000190648">
    <property type="component" value="Unassembled WGS sequence"/>
</dbReference>
<proteinExistence type="predicted"/>
<comment type="caution">
    <text evidence="1">The sequence shown here is derived from an EMBL/GenBank/DDBJ whole genome shotgun (WGS) entry which is preliminary data.</text>
</comment>